<dbReference type="PANTHER" id="PTHR35145:SF1">
    <property type="entry name" value="CYTOPLASMIC PROTEIN"/>
    <property type="match status" value="1"/>
</dbReference>
<dbReference type="GO" id="GO:0003677">
    <property type="term" value="F:DNA binding"/>
    <property type="evidence" value="ECO:0007669"/>
    <property type="project" value="UniProtKB-KW"/>
</dbReference>
<dbReference type="Gene3D" id="3.90.1150.30">
    <property type="match status" value="1"/>
</dbReference>
<reference evidence="1" key="1">
    <citation type="submission" date="2023-03" db="EMBL/GenBank/DDBJ databases">
        <title>Chitinimonas shenzhenensis gen. nov., sp. nov., a novel member of family Burkholderiaceae isolated from activated sludge collected in Shen Zhen, China.</title>
        <authorList>
            <person name="Wang X."/>
        </authorList>
    </citation>
    <scope>NUCLEOTIDE SEQUENCE</scope>
    <source>
        <strain evidence="1">DQS-5</strain>
    </source>
</reference>
<dbReference type="SUPFAM" id="SSF142906">
    <property type="entry name" value="YjbR-like"/>
    <property type="match status" value="1"/>
</dbReference>
<keyword evidence="2" id="KW-1185">Reference proteome</keyword>
<organism evidence="1 2">
    <name type="scientific">Parachitinimonas caeni</name>
    <dbReference type="NCBI Taxonomy" id="3031301"/>
    <lineage>
        <taxon>Bacteria</taxon>
        <taxon>Pseudomonadati</taxon>
        <taxon>Pseudomonadota</taxon>
        <taxon>Betaproteobacteria</taxon>
        <taxon>Neisseriales</taxon>
        <taxon>Chitinibacteraceae</taxon>
        <taxon>Parachitinimonas</taxon>
    </lineage>
</organism>
<dbReference type="InterPro" id="IPR007351">
    <property type="entry name" value="YjbR"/>
</dbReference>
<dbReference type="EMBL" id="JARRAF010000014">
    <property type="protein sequence ID" value="MDK2125022.1"/>
    <property type="molecule type" value="Genomic_DNA"/>
</dbReference>
<accession>A0ABT7E280</accession>
<gene>
    <name evidence="1" type="ORF">PZA18_13285</name>
</gene>
<dbReference type="InterPro" id="IPR058532">
    <property type="entry name" value="YjbR/MT2646/Rv2570-like"/>
</dbReference>
<protein>
    <submittedName>
        <fullName evidence="1">MmcQ/YjbR family DNA-binding protein</fullName>
    </submittedName>
</protein>
<proteinExistence type="predicted"/>
<name>A0ABT7E280_9NEIS</name>
<comment type="caution">
    <text evidence="1">The sequence shown here is derived from an EMBL/GenBank/DDBJ whole genome shotgun (WGS) entry which is preliminary data.</text>
</comment>
<evidence type="ECO:0000313" key="1">
    <source>
        <dbReference type="EMBL" id="MDK2125022.1"/>
    </source>
</evidence>
<dbReference type="RefSeq" id="WP_284101334.1">
    <property type="nucleotide sequence ID" value="NZ_JARRAF010000014.1"/>
</dbReference>
<dbReference type="PANTHER" id="PTHR35145">
    <property type="entry name" value="CYTOPLASMIC PROTEIN-RELATED"/>
    <property type="match status" value="1"/>
</dbReference>
<dbReference type="Pfam" id="PF04237">
    <property type="entry name" value="YjbR"/>
    <property type="match status" value="1"/>
</dbReference>
<dbReference type="Proteomes" id="UP001172778">
    <property type="component" value="Unassembled WGS sequence"/>
</dbReference>
<evidence type="ECO:0000313" key="2">
    <source>
        <dbReference type="Proteomes" id="UP001172778"/>
    </source>
</evidence>
<dbReference type="InterPro" id="IPR038056">
    <property type="entry name" value="YjbR-like_sf"/>
</dbReference>
<sequence>MDIESVDRFCLNLPGVTLDLKWQVYLVYSVCDKMFCVRHADPKVSSAVSFKVAPERFLELTDRPGIRPAPYLARAHWVQMESPALLDDATLTHLLAQSYLMVRAKLSKKVQSGLATYLPQP</sequence>
<keyword evidence="1" id="KW-0238">DNA-binding</keyword>